<evidence type="ECO:0000313" key="1">
    <source>
        <dbReference type="EMBL" id="SEP10424.1"/>
    </source>
</evidence>
<accession>A0A1H8V577</accession>
<dbReference type="EMBL" id="FOEE01000010">
    <property type="protein sequence ID" value="SEP10424.1"/>
    <property type="molecule type" value="Genomic_DNA"/>
</dbReference>
<protein>
    <recommendedName>
        <fullName evidence="3">EthD domain-containing protein</fullName>
    </recommendedName>
</protein>
<evidence type="ECO:0000313" key="2">
    <source>
        <dbReference type="Proteomes" id="UP000198960"/>
    </source>
</evidence>
<dbReference type="Proteomes" id="UP000198960">
    <property type="component" value="Unassembled WGS sequence"/>
</dbReference>
<evidence type="ECO:0008006" key="3">
    <source>
        <dbReference type="Google" id="ProtNLM"/>
    </source>
</evidence>
<reference evidence="2" key="1">
    <citation type="submission" date="2016-10" db="EMBL/GenBank/DDBJ databases">
        <authorList>
            <person name="Varghese N."/>
            <person name="Submissions S."/>
        </authorList>
    </citation>
    <scope>NUCLEOTIDE SEQUENCE [LARGE SCALE GENOMIC DNA]</scope>
    <source>
        <strain evidence="2">DSM 45413</strain>
    </source>
</reference>
<dbReference type="Gene3D" id="3.30.70.100">
    <property type="match status" value="1"/>
</dbReference>
<gene>
    <name evidence="1" type="ORF">SAMN05660991_03295</name>
</gene>
<organism evidence="1 2">
    <name type="scientific">Trujillonella endophytica</name>
    <dbReference type="NCBI Taxonomy" id="673521"/>
    <lineage>
        <taxon>Bacteria</taxon>
        <taxon>Bacillati</taxon>
        <taxon>Actinomycetota</taxon>
        <taxon>Actinomycetes</taxon>
        <taxon>Geodermatophilales</taxon>
        <taxon>Geodermatophilaceae</taxon>
        <taxon>Trujillonella</taxon>
    </lineage>
</organism>
<keyword evidence="2" id="KW-1185">Reference proteome</keyword>
<dbReference type="InterPro" id="IPR011008">
    <property type="entry name" value="Dimeric_a/b-barrel"/>
</dbReference>
<dbReference type="AlphaFoldDB" id="A0A1H8V577"/>
<dbReference type="SUPFAM" id="SSF54909">
    <property type="entry name" value="Dimeric alpha+beta barrel"/>
    <property type="match status" value="1"/>
</dbReference>
<dbReference type="OrthoDB" id="4530251at2"/>
<name>A0A1H8V577_9ACTN</name>
<dbReference type="STRING" id="673521.SAMN05660991_03295"/>
<sequence length="210" mass="23128">MALKRIRFAAHDAAPEAWRDAVVAALDAPPGTRPDRITLGLTLTELTPAAPHAGIGVELFTDAAHLARYEAWLGDDDGGGGPVVVAAERVMRGAEWLERRWREGGTRFEHVAVAVRREGLSRAEFAERWRTHAGSVGAVRIPDAARGSAYVQNSPLPECEPVYDAVTEVWLEDLAALRTRTAWLDRATRENGPGDLFDRNWFLAVREEVL</sequence>
<proteinExistence type="predicted"/>